<dbReference type="EMBL" id="BART01002535">
    <property type="protein sequence ID" value="GAG63545.1"/>
    <property type="molecule type" value="Genomic_DNA"/>
</dbReference>
<feature type="coiled-coil region" evidence="1">
    <location>
        <begin position="13"/>
        <end position="63"/>
    </location>
</feature>
<organism evidence="2">
    <name type="scientific">marine sediment metagenome</name>
    <dbReference type="NCBI Taxonomy" id="412755"/>
    <lineage>
        <taxon>unclassified sequences</taxon>
        <taxon>metagenomes</taxon>
        <taxon>ecological metagenomes</taxon>
    </lineage>
</organism>
<protein>
    <submittedName>
        <fullName evidence="2">Uncharacterized protein</fullName>
    </submittedName>
</protein>
<sequence length="65" mass="7761">MGNRSGPTILLDLQKADLRVDELTSIRENLIEREEIKRLSKRIKELRKEIENLYQEKRCFISICD</sequence>
<reference evidence="2" key="1">
    <citation type="journal article" date="2014" name="Front. Microbiol.">
        <title>High frequency of phylogenetically diverse reductive dehalogenase-homologous genes in deep subseafloor sedimentary metagenomes.</title>
        <authorList>
            <person name="Kawai M."/>
            <person name="Futagami T."/>
            <person name="Toyoda A."/>
            <person name="Takaki Y."/>
            <person name="Nishi S."/>
            <person name="Hori S."/>
            <person name="Arai W."/>
            <person name="Tsubouchi T."/>
            <person name="Morono Y."/>
            <person name="Uchiyama I."/>
            <person name="Ito T."/>
            <person name="Fujiyama A."/>
            <person name="Inagaki F."/>
            <person name="Takami H."/>
        </authorList>
    </citation>
    <scope>NUCLEOTIDE SEQUENCE</scope>
    <source>
        <strain evidence="2">Expedition CK06-06</strain>
    </source>
</reference>
<gene>
    <name evidence="2" type="ORF">S01H4_07664</name>
</gene>
<evidence type="ECO:0000256" key="1">
    <source>
        <dbReference type="SAM" id="Coils"/>
    </source>
</evidence>
<keyword evidence="1" id="KW-0175">Coiled coil</keyword>
<comment type="caution">
    <text evidence="2">The sequence shown here is derived from an EMBL/GenBank/DDBJ whole genome shotgun (WGS) entry which is preliminary data.</text>
</comment>
<dbReference type="AlphaFoldDB" id="X0Z2S1"/>
<name>X0Z2S1_9ZZZZ</name>
<accession>X0Z2S1</accession>
<proteinExistence type="predicted"/>
<evidence type="ECO:0000313" key="2">
    <source>
        <dbReference type="EMBL" id="GAG63545.1"/>
    </source>
</evidence>